<reference evidence="2" key="2">
    <citation type="submission" date="2025-09" db="UniProtKB">
        <authorList>
            <consortium name="Ensembl"/>
        </authorList>
    </citation>
    <scope>IDENTIFICATION</scope>
</reference>
<feature type="region of interest" description="Disordered" evidence="1">
    <location>
        <begin position="1"/>
        <end position="21"/>
    </location>
</feature>
<reference evidence="2" key="1">
    <citation type="submission" date="2025-08" db="UniProtKB">
        <authorList>
            <consortium name="Ensembl"/>
        </authorList>
    </citation>
    <scope>IDENTIFICATION</scope>
</reference>
<evidence type="ECO:0000256" key="1">
    <source>
        <dbReference type="SAM" id="MobiDB-lite"/>
    </source>
</evidence>
<protein>
    <submittedName>
        <fullName evidence="2">Uncharacterized protein</fullName>
    </submittedName>
</protein>
<evidence type="ECO:0000313" key="3">
    <source>
        <dbReference type="Proteomes" id="UP000694556"/>
    </source>
</evidence>
<accession>A0A8C3BNS3</accession>
<evidence type="ECO:0000313" key="2">
    <source>
        <dbReference type="Ensembl" id="ENSCMMP00000008528.1"/>
    </source>
</evidence>
<organism evidence="2 3">
    <name type="scientific">Cairina moschata</name>
    <name type="common">Muscovy duck</name>
    <dbReference type="NCBI Taxonomy" id="8855"/>
    <lineage>
        <taxon>Eukaryota</taxon>
        <taxon>Metazoa</taxon>
        <taxon>Chordata</taxon>
        <taxon>Craniata</taxon>
        <taxon>Vertebrata</taxon>
        <taxon>Euteleostomi</taxon>
        <taxon>Archelosauria</taxon>
        <taxon>Archosauria</taxon>
        <taxon>Dinosauria</taxon>
        <taxon>Saurischia</taxon>
        <taxon>Theropoda</taxon>
        <taxon>Coelurosauria</taxon>
        <taxon>Aves</taxon>
        <taxon>Neognathae</taxon>
        <taxon>Galloanserae</taxon>
        <taxon>Anseriformes</taxon>
        <taxon>Anatidae</taxon>
        <taxon>Anatinae</taxon>
        <taxon>Cairina</taxon>
    </lineage>
</organism>
<feature type="region of interest" description="Disordered" evidence="1">
    <location>
        <begin position="37"/>
        <end position="153"/>
    </location>
</feature>
<name>A0A8C3BNS3_CAIMO</name>
<dbReference type="Ensembl" id="ENSCMMT00000009397.1">
    <property type="protein sequence ID" value="ENSCMMP00000008528.1"/>
    <property type="gene ID" value="ENSCMMG00000005432.1"/>
</dbReference>
<dbReference type="AlphaFoldDB" id="A0A8C3BNS3"/>
<sequence length="153" mass="15466">MGRGEPSSRGPIPGADGRLGTPLQVIVMSSHETIRVLEVGVDAPPPAEEDRKPSEMPPGEGARGSPRGSGDPGREEVPPSTETSCSTEAAGEMFSCPAPASPAGRLGSGVLSGTSSPHPSLRSIPVPSSVRVQQNNSPSGSWEGEASCAQSNA</sequence>
<keyword evidence="3" id="KW-1185">Reference proteome</keyword>
<dbReference type="Proteomes" id="UP000694556">
    <property type="component" value="Unassembled WGS sequence"/>
</dbReference>
<proteinExistence type="predicted"/>
<feature type="compositionally biased region" description="Polar residues" evidence="1">
    <location>
        <begin position="130"/>
        <end position="140"/>
    </location>
</feature>